<comment type="subunit">
    <text evidence="2">P1 and P2 exist as dimers at the large ribosomal subunit.</text>
</comment>
<evidence type="ECO:0000313" key="7">
    <source>
        <dbReference type="Proteomes" id="UP000054266"/>
    </source>
</evidence>
<dbReference type="HAMAP" id="MF_01478">
    <property type="entry name" value="Ribosomal_L12_arch"/>
    <property type="match status" value="1"/>
</dbReference>
<dbReference type="GO" id="GO:0003735">
    <property type="term" value="F:structural constituent of ribosome"/>
    <property type="evidence" value="ECO:0007669"/>
    <property type="project" value="InterPro"/>
</dbReference>
<evidence type="ECO:0000256" key="3">
    <source>
        <dbReference type="ARBA" id="ARBA00022980"/>
    </source>
</evidence>
<name>A0A0D2FCJ8_9EURO</name>
<comment type="similarity">
    <text evidence="1">Belongs to the eukaryotic ribosomal protein P1/P2 family.</text>
</comment>
<protein>
    <submittedName>
        <fullName evidence="6">60S acidic ribosomal protein P2</fullName>
    </submittedName>
</protein>
<feature type="compositionally biased region" description="Acidic residues" evidence="5">
    <location>
        <begin position="99"/>
        <end position="108"/>
    </location>
</feature>
<evidence type="ECO:0000256" key="2">
    <source>
        <dbReference type="ARBA" id="ARBA00011266"/>
    </source>
</evidence>
<dbReference type="AlphaFoldDB" id="A0A0D2FCJ8"/>
<dbReference type="InterPro" id="IPR027534">
    <property type="entry name" value="Ribosomal_P1/P2"/>
</dbReference>
<dbReference type="STRING" id="5601.A0A0D2FCJ8"/>
<evidence type="ECO:0000256" key="1">
    <source>
        <dbReference type="ARBA" id="ARBA00005436"/>
    </source>
</evidence>
<accession>A0A0D2FCJ8</accession>
<feature type="region of interest" description="Disordered" evidence="5">
    <location>
        <begin position="62"/>
        <end position="114"/>
    </location>
</feature>
<dbReference type="EMBL" id="KN846960">
    <property type="protein sequence ID" value="KIW65748.1"/>
    <property type="molecule type" value="Genomic_DNA"/>
</dbReference>
<dbReference type="PANTHER" id="PTHR21141">
    <property type="entry name" value="60S ACIDIC RIBOSOMAL PROTEIN FAMILY MEMBER"/>
    <property type="match status" value="1"/>
</dbReference>
<keyword evidence="3 6" id="KW-0689">Ribosomal protein</keyword>
<dbReference type="HOGENOM" id="CLU_114656_0_2_1"/>
<evidence type="ECO:0000256" key="4">
    <source>
        <dbReference type="ARBA" id="ARBA00023274"/>
    </source>
</evidence>
<dbReference type="Gene3D" id="1.10.10.1410">
    <property type="match status" value="1"/>
</dbReference>
<evidence type="ECO:0000313" key="6">
    <source>
        <dbReference type="EMBL" id="KIW65748.1"/>
    </source>
</evidence>
<dbReference type="FunFam" id="1.10.10.1410:FF:000002">
    <property type="entry name" value="60S acidic ribosomal protein P2"/>
    <property type="match status" value="1"/>
</dbReference>
<keyword evidence="7" id="KW-1185">Reference proteome</keyword>
<dbReference type="GO" id="GO:0002182">
    <property type="term" value="P:cytoplasmic translational elongation"/>
    <property type="evidence" value="ECO:0007669"/>
    <property type="project" value="InterPro"/>
</dbReference>
<dbReference type="GO" id="GO:0022625">
    <property type="term" value="C:cytosolic large ribosomal subunit"/>
    <property type="evidence" value="ECO:0007669"/>
    <property type="project" value="InterPro"/>
</dbReference>
<proteinExistence type="inferred from homology"/>
<dbReference type="PANTHER" id="PTHR21141:SF5">
    <property type="entry name" value="LARGE RIBOSOMAL SUBUNIT PROTEIN P2"/>
    <property type="match status" value="1"/>
</dbReference>
<dbReference type="Pfam" id="PF00428">
    <property type="entry name" value="Ribosomal_60s"/>
    <property type="match status" value="1"/>
</dbReference>
<dbReference type="Proteomes" id="UP000054266">
    <property type="component" value="Unassembled WGS sequence"/>
</dbReference>
<dbReference type="CDD" id="cd05833">
    <property type="entry name" value="Ribosomal_P2"/>
    <property type="match status" value="1"/>
</dbReference>
<sequence length="114" mass="11614">MKHLAAYLLLGLGGNSDPSAKDIKEVLSSVGIDADDERLDKLLEELKGKDINELIAEGSTKLASVPTGGSGGGAAAPAAGAAAGGAAEPEEEKPAEKEEEKEESDEDMGFGLFD</sequence>
<keyword evidence="4" id="KW-0687">Ribonucleoprotein</keyword>
<evidence type="ECO:0000256" key="5">
    <source>
        <dbReference type="SAM" id="MobiDB-lite"/>
    </source>
</evidence>
<feature type="compositionally biased region" description="Low complexity" evidence="5">
    <location>
        <begin position="75"/>
        <end position="87"/>
    </location>
</feature>
<reference evidence="6 7" key="1">
    <citation type="submission" date="2015-01" db="EMBL/GenBank/DDBJ databases">
        <title>The Genome Sequence of Capronia semiimmersa CBS27337.</title>
        <authorList>
            <consortium name="The Broad Institute Genomics Platform"/>
            <person name="Cuomo C."/>
            <person name="de Hoog S."/>
            <person name="Gorbushina A."/>
            <person name="Stielow B."/>
            <person name="Teixiera M."/>
            <person name="Abouelleil A."/>
            <person name="Chapman S.B."/>
            <person name="Priest M."/>
            <person name="Young S.K."/>
            <person name="Wortman J."/>
            <person name="Nusbaum C."/>
            <person name="Birren B."/>
        </authorList>
    </citation>
    <scope>NUCLEOTIDE SEQUENCE [LARGE SCALE GENOMIC DNA]</scope>
    <source>
        <strain evidence="6 7">CBS 27337</strain>
    </source>
</reference>
<organism evidence="6 7">
    <name type="scientific">Phialophora macrospora</name>
    <dbReference type="NCBI Taxonomy" id="1851006"/>
    <lineage>
        <taxon>Eukaryota</taxon>
        <taxon>Fungi</taxon>
        <taxon>Dikarya</taxon>
        <taxon>Ascomycota</taxon>
        <taxon>Pezizomycotina</taxon>
        <taxon>Eurotiomycetes</taxon>
        <taxon>Chaetothyriomycetidae</taxon>
        <taxon>Chaetothyriales</taxon>
        <taxon>Herpotrichiellaceae</taxon>
        <taxon>Phialophora</taxon>
    </lineage>
</organism>
<dbReference type="InterPro" id="IPR038716">
    <property type="entry name" value="P1/P2_N_sf"/>
</dbReference>
<dbReference type="InterPro" id="IPR044076">
    <property type="entry name" value="Ribosomal_P2"/>
</dbReference>
<gene>
    <name evidence="6" type="ORF">PV04_07975</name>
</gene>